<accession>A0ABY7MSD2</accession>
<name>A0ABY7MSD2_9BRAD</name>
<dbReference type="EMBL" id="CP089391">
    <property type="protein sequence ID" value="WBL81305.1"/>
    <property type="molecule type" value="Genomic_DNA"/>
</dbReference>
<sequence>MPPPSSAHRPPGIELPGLDFVALAKGMGCAGRRVSAVDDLDPMLSEALASCGPALVDIAVDDATTDLFSHPR</sequence>
<dbReference type="Gene3D" id="3.40.50.970">
    <property type="match status" value="1"/>
</dbReference>
<reference evidence="2" key="1">
    <citation type="submission" date="2021-12" db="EMBL/GenBank/DDBJ databases">
        <title>Bradyrhizobium xenonodulans sp. nov.</title>
        <authorList>
            <person name="Claassens R."/>
            <person name="Venter S.N."/>
            <person name="Beukes C.W."/>
            <person name="Stepkowski T."/>
            <person name="Steenkamp E.T."/>
        </authorList>
    </citation>
    <scope>NUCLEOTIDE SEQUENCE</scope>
    <source>
        <strain evidence="2">14AB</strain>
    </source>
</reference>
<dbReference type="InterPro" id="IPR029061">
    <property type="entry name" value="THDP-binding"/>
</dbReference>
<evidence type="ECO:0000313" key="3">
    <source>
        <dbReference type="Proteomes" id="UP001179614"/>
    </source>
</evidence>
<dbReference type="RefSeq" id="WP_270169750.1">
    <property type="nucleotide sequence ID" value="NZ_CP089391.1"/>
</dbReference>
<evidence type="ECO:0000313" key="2">
    <source>
        <dbReference type="EMBL" id="WBL81305.1"/>
    </source>
</evidence>
<protein>
    <submittedName>
        <fullName evidence="2">Thiamine pyrophosphate-dependent enzyme</fullName>
    </submittedName>
</protein>
<dbReference type="InterPro" id="IPR011766">
    <property type="entry name" value="TPP_enzyme_TPP-bd"/>
</dbReference>
<gene>
    <name evidence="2" type="ORF">I3J27_13085</name>
</gene>
<keyword evidence="3" id="KW-1185">Reference proteome</keyword>
<feature type="domain" description="Thiamine pyrophosphate enzyme TPP-binding" evidence="1">
    <location>
        <begin position="14"/>
        <end position="58"/>
    </location>
</feature>
<evidence type="ECO:0000259" key="1">
    <source>
        <dbReference type="Pfam" id="PF02775"/>
    </source>
</evidence>
<dbReference type="Pfam" id="PF02775">
    <property type="entry name" value="TPP_enzyme_C"/>
    <property type="match status" value="1"/>
</dbReference>
<dbReference type="Proteomes" id="UP001179614">
    <property type="component" value="Chromosome"/>
</dbReference>
<proteinExistence type="predicted"/>
<organism evidence="2 3">
    <name type="scientific">Bradyrhizobium xenonodulans</name>
    <dbReference type="NCBI Taxonomy" id="2736875"/>
    <lineage>
        <taxon>Bacteria</taxon>
        <taxon>Pseudomonadati</taxon>
        <taxon>Pseudomonadota</taxon>
        <taxon>Alphaproteobacteria</taxon>
        <taxon>Hyphomicrobiales</taxon>
        <taxon>Nitrobacteraceae</taxon>
        <taxon>Bradyrhizobium</taxon>
    </lineage>
</organism>
<dbReference type="SUPFAM" id="SSF52518">
    <property type="entry name" value="Thiamin diphosphate-binding fold (THDP-binding)"/>
    <property type="match status" value="1"/>
</dbReference>